<reference evidence="2 3" key="1">
    <citation type="submission" date="2016-07" db="EMBL/GenBank/DDBJ databases">
        <title>Pervasive Adenine N6-methylation of Active Genes in Fungi.</title>
        <authorList>
            <consortium name="DOE Joint Genome Institute"/>
            <person name="Mondo S.J."/>
            <person name="Dannebaum R.O."/>
            <person name="Kuo R.C."/>
            <person name="Labutti K."/>
            <person name="Haridas S."/>
            <person name="Kuo A."/>
            <person name="Salamov A."/>
            <person name="Ahrendt S.R."/>
            <person name="Lipzen A."/>
            <person name="Sullivan W."/>
            <person name="Andreopoulos W.B."/>
            <person name="Clum A."/>
            <person name="Lindquist E."/>
            <person name="Daum C."/>
            <person name="Ramamoorthy G.K."/>
            <person name="Gryganskyi A."/>
            <person name="Culley D."/>
            <person name="Magnuson J.K."/>
            <person name="James T.Y."/>
            <person name="O'Malley M.A."/>
            <person name="Stajich J.E."/>
            <person name="Spatafora J.W."/>
            <person name="Visel A."/>
            <person name="Grigoriev I.V."/>
        </authorList>
    </citation>
    <scope>NUCLEOTIDE SEQUENCE [LARGE SCALE GENOMIC DNA]</scope>
    <source>
        <strain evidence="2 3">PL171</strain>
    </source>
</reference>
<accession>A0A1Y2I0G3</accession>
<dbReference type="GO" id="GO:0007094">
    <property type="term" value="P:mitotic spindle assembly checkpoint signaling"/>
    <property type="evidence" value="ECO:0007669"/>
    <property type="project" value="TreeGrafter"/>
</dbReference>
<dbReference type="InterPro" id="IPR046362">
    <property type="entry name" value="Zw10/DSL1_C_sf"/>
</dbReference>
<dbReference type="GO" id="GO:0006888">
    <property type="term" value="P:endoplasmic reticulum to Golgi vesicle-mediated transport"/>
    <property type="evidence" value="ECO:0007669"/>
    <property type="project" value="TreeGrafter"/>
</dbReference>
<dbReference type="PANTHER" id="PTHR12205">
    <property type="entry name" value="CENTROMERE/KINETOCHORE PROTEIN ZW10"/>
    <property type="match status" value="1"/>
</dbReference>
<evidence type="ECO:0000313" key="2">
    <source>
        <dbReference type="EMBL" id="ORZ40229.1"/>
    </source>
</evidence>
<dbReference type="Proteomes" id="UP000193411">
    <property type="component" value="Unassembled WGS sequence"/>
</dbReference>
<dbReference type="GO" id="GO:0005737">
    <property type="term" value="C:cytoplasm"/>
    <property type="evidence" value="ECO:0007669"/>
    <property type="project" value="GOC"/>
</dbReference>
<organism evidence="2 3">
    <name type="scientific">Catenaria anguillulae PL171</name>
    <dbReference type="NCBI Taxonomy" id="765915"/>
    <lineage>
        <taxon>Eukaryota</taxon>
        <taxon>Fungi</taxon>
        <taxon>Fungi incertae sedis</taxon>
        <taxon>Blastocladiomycota</taxon>
        <taxon>Blastocladiomycetes</taxon>
        <taxon>Blastocladiales</taxon>
        <taxon>Catenariaceae</taxon>
        <taxon>Catenaria</taxon>
    </lineage>
</organism>
<dbReference type="PANTHER" id="PTHR12205:SF0">
    <property type="entry name" value="CENTROMERE_KINETOCHORE PROTEIN ZW10 HOMOLOG"/>
    <property type="match status" value="1"/>
</dbReference>
<dbReference type="OrthoDB" id="534815at2759"/>
<dbReference type="GO" id="GO:1990423">
    <property type="term" value="C:RZZ complex"/>
    <property type="evidence" value="ECO:0007669"/>
    <property type="project" value="TreeGrafter"/>
</dbReference>
<dbReference type="Gene3D" id="1.10.357.150">
    <property type="match status" value="1"/>
</dbReference>
<dbReference type="AlphaFoldDB" id="A0A1Y2I0G3"/>
<feature type="domain" description="Centromere/kinetochore protein zw10 C-terminal" evidence="1">
    <location>
        <begin position="243"/>
        <end position="346"/>
    </location>
</feature>
<gene>
    <name evidence="2" type="ORF">BCR44DRAFT_1171098</name>
</gene>
<dbReference type="Pfam" id="PF20666">
    <property type="entry name" value="ZW10_C"/>
    <property type="match status" value="1"/>
</dbReference>
<sequence length="525" mass="56280">MLECIDLVHPILQARMSAKLVPLVLDRIVLAHVPDQGGNGQVDEYTSMVFDSMLGFSARVKDTELVFADALDDMVNGIRLAQAAHVRSRRGAVILGARQVLCSRDDNVERAVENGDLAHFRMAGAAGKGTSRSAHVQMGDGNAAGGVVIRSESANTPAPPNADPAPAALLAGKARGKSGGGGAHGDLLGIDLTHWTAAASTSASASAAPLMDLSLSRLPNYSITRQTLALIEVMSELAQRAHATPSWANERDPRAALEAFEHVHDLVLLWLAVVPAQRGHSLRTSPRAAALFRNDAECLLHHLVTVGKGFNQAIPKQWMSRASLVDVVPAVVRAGNAVFKDMMVHLHTQFQAHLAALGDLSDLHFDSAFDAAQAAVQDMLDHCERLDHDWKTCLPEDMYLRSLGALLDTYYAGLVATVLDTLTCISKRTGHALRFILVQAVQVEAYFTMGEAAPANRIGAGKRSGGGRQLEVVREVAKYCPAYVKVVDVARLLSTLSLAQGRSEAVRVGGLSKEEALSVVERREY</sequence>
<comment type="caution">
    <text evidence="2">The sequence shown here is derived from an EMBL/GenBank/DDBJ whole genome shotgun (WGS) entry which is preliminary data.</text>
</comment>
<protein>
    <recommendedName>
        <fullName evidence="1">Centromere/kinetochore protein zw10 C-terminal domain-containing protein</fullName>
    </recommendedName>
</protein>
<dbReference type="InterPro" id="IPR048343">
    <property type="entry name" value="ZW10_C"/>
</dbReference>
<evidence type="ECO:0000313" key="3">
    <source>
        <dbReference type="Proteomes" id="UP000193411"/>
    </source>
</evidence>
<evidence type="ECO:0000259" key="1">
    <source>
        <dbReference type="Pfam" id="PF20666"/>
    </source>
</evidence>
<keyword evidence="3" id="KW-1185">Reference proteome</keyword>
<dbReference type="STRING" id="765915.A0A1Y2I0G3"/>
<dbReference type="EMBL" id="MCFL01000003">
    <property type="protein sequence ID" value="ORZ40229.1"/>
    <property type="molecule type" value="Genomic_DNA"/>
</dbReference>
<proteinExistence type="predicted"/>
<name>A0A1Y2I0G3_9FUNG</name>